<feature type="region of interest" description="Disordered" evidence="8">
    <location>
        <begin position="1"/>
        <end position="36"/>
    </location>
</feature>
<proteinExistence type="predicted"/>
<evidence type="ECO:0000256" key="2">
    <source>
        <dbReference type="ARBA" id="ARBA00022723"/>
    </source>
</evidence>
<sequence>MATLEDFSTSETQTSSTNEPVSGEWDKNKNLGGNSTEPFKCEKCGKLFISSSFLKCHKDIYHTGKKEVNQKESNEVFGQLFNDELLLETKNFTGEDITGDEDENHMNEELLLETKSFTEEDISGDEDENHMNEEPLLETESFNGEDISGDEDENHMICSNDKDNVNCEVHLEELMEGQPLTNIDNECYENQFSEIDENQEKDKGPKDLDEHPATSNEMHKSKIRENVSVSENPLVTQKEQNSSSGSDEYHCTCCIFTTNSYFELLTHLVIHQDCKGGARPFKCLECGKNFKAEGHLRQHQESHIQYETVKCNICGSMFKNNSGLAVHMRSHLKNIPASQSHDNVKLLSHEII</sequence>
<dbReference type="InterPro" id="IPR036236">
    <property type="entry name" value="Znf_C2H2_sf"/>
</dbReference>
<evidence type="ECO:0000256" key="5">
    <source>
        <dbReference type="ARBA" id="ARBA00022833"/>
    </source>
</evidence>
<keyword evidence="4 7" id="KW-0863">Zinc-finger</keyword>
<evidence type="ECO:0000256" key="3">
    <source>
        <dbReference type="ARBA" id="ARBA00022737"/>
    </source>
</evidence>
<feature type="domain" description="C2H2-type" evidence="9">
    <location>
        <begin position="39"/>
        <end position="67"/>
    </location>
</feature>
<dbReference type="Gene3D" id="3.30.160.60">
    <property type="entry name" value="Classic Zinc Finger"/>
    <property type="match status" value="3"/>
</dbReference>
<feature type="region of interest" description="Disordered" evidence="8">
    <location>
        <begin position="196"/>
        <end position="246"/>
    </location>
</feature>
<keyword evidence="6" id="KW-0539">Nucleus</keyword>
<evidence type="ECO:0000256" key="4">
    <source>
        <dbReference type="ARBA" id="ARBA00022771"/>
    </source>
</evidence>
<accession>A0ABM1B9P0</accession>
<evidence type="ECO:0000256" key="1">
    <source>
        <dbReference type="ARBA" id="ARBA00004123"/>
    </source>
</evidence>
<evidence type="ECO:0000313" key="11">
    <source>
        <dbReference type="RefSeq" id="XP_013777652.1"/>
    </source>
</evidence>
<keyword evidence="3" id="KW-0677">Repeat</keyword>
<dbReference type="PANTHER" id="PTHR24394:SF44">
    <property type="entry name" value="ZINC FINGER PROTEIN 271-LIKE"/>
    <property type="match status" value="1"/>
</dbReference>
<evidence type="ECO:0000256" key="8">
    <source>
        <dbReference type="SAM" id="MobiDB-lite"/>
    </source>
</evidence>
<comment type="subcellular location">
    <subcellularLocation>
        <location evidence="1">Nucleus</location>
    </subcellularLocation>
</comment>
<dbReference type="Pfam" id="PF00096">
    <property type="entry name" value="zf-C2H2"/>
    <property type="match status" value="2"/>
</dbReference>
<dbReference type="Proteomes" id="UP000694941">
    <property type="component" value="Unplaced"/>
</dbReference>
<evidence type="ECO:0000256" key="7">
    <source>
        <dbReference type="PROSITE-ProRule" id="PRU00042"/>
    </source>
</evidence>
<dbReference type="PROSITE" id="PS00028">
    <property type="entry name" value="ZINC_FINGER_C2H2_1"/>
    <property type="match status" value="3"/>
</dbReference>
<keyword evidence="5" id="KW-0862">Zinc</keyword>
<keyword evidence="10" id="KW-1185">Reference proteome</keyword>
<feature type="domain" description="C2H2-type" evidence="9">
    <location>
        <begin position="281"/>
        <end position="308"/>
    </location>
</feature>
<dbReference type="GeneID" id="106462297"/>
<dbReference type="SMART" id="SM00355">
    <property type="entry name" value="ZnF_C2H2"/>
    <property type="match status" value="4"/>
</dbReference>
<feature type="compositionally biased region" description="Basic and acidic residues" evidence="8">
    <location>
        <begin position="198"/>
        <end position="225"/>
    </location>
</feature>
<evidence type="ECO:0000259" key="9">
    <source>
        <dbReference type="PROSITE" id="PS50157"/>
    </source>
</evidence>
<dbReference type="InterPro" id="IPR013087">
    <property type="entry name" value="Znf_C2H2_type"/>
</dbReference>
<organism evidence="10 11">
    <name type="scientific">Limulus polyphemus</name>
    <name type="common">Atlantic horseshoe crab</name>
    <dbReference type="NCBI Taxonomy" id="6850"/>
    <lineage>
        <taxon>Eukaryota</taxon>
        <taxon>Metazoa</taxon>
        <taxon>Ecdysozoa</taxon>
        <taxon>Arthropoda</taxon>
        <taxon>Chelicerata</taxon>
        <taxon>Merostomata</taxon>
        <taxon>Xiphosura</taxon>
        <taxon>Limulidae</taxon>
        <taxon>Limulus</taxon>
    </lineage>
</organism>
<dbReference type="PROSITE" id="PS50157">
    <property type="entry name" value="ZINC_FINGER_C2H2_2"/>
    <property type="match status" value="3"/>
</dbReference>
<feature type="domain" description="C2H2-type" evidence="9">
    <location>
        <begin position="309"/>
        <end position="336"/>
    </location>
</feature>
<reference evidence="11" key="1">
    <citation type="submission" date="2025-08" db="UniProtKB">
        <authorList>
            <consortium name="RefSeq"/>
        </authorList>
    </citation>
    <scope>IDENTIFICATION</scope>
    <source>
        <tissue evidence="11">Muscle</tissue>
    </source>
</reference>
<evidence type="ECO:0000313" key="10">
    <source>
        <dbReference type="Proteomes" id="UP000694941"/>
    </source>
</evidence>
<keyword evidence="2" id="KW-0479">Metal-binding</keyword>
<feature type="compositionally biased region" description="Polar residues" evidence="8">
    <location>
        <begin position="227"/>
        <end position="246"/>
    </location>
</feature>
<dbReference type="SUPFAM" id="SSF57667">
    <property type="entry name" value="beta-beta-alpha zinc fingers"/>
    <property type="match status" value="2"/>
</dbReference>
<protein>
    <submittedName>
        <fullName evidence="11">Zinc finger protein 852-like</fullName>
    </submittedName>
</protein>
<dbReference type="RefSeq" id="XP_013777652.1">
    <property type="nucleotide sequence ID" value="XM_013922198.1"/>
</dbReference>
<feature type="non-terminal residue" evidence="11">
    <location>
        <position position="352"/>
    </location>
</feature>
<gene>
    <name evidence="11" type="primary">LOC106462297</name>
</gene>
<dbReference type="PANTHER" id="PTHR24394">
    <property type="entry name" value="ZINC FINGER PROTEIN"/>
    <property type="match status" value="1"/>
</dbReference>
<evidence type="ECO:0000256" key="6">
    <source>
        <dbReference type="ARBA" id="ARBA00023242"/>
    </source>
</evidence>
<name>A0ABM1B9P0_LIMPO</name>